<protein>
    <submittedName>
        <fullName evidence="6">Cobalt/zinc/cadmium efflux RND transporter, membrane fusion protein, CzcB family</fullName>
    </submittedName>
</protein>
<dbReference type="AlphaFoldDB" id="A0AA86T0V6"/>
<dbReference type="PROSITE" id="PS51257">
    <property type="entry name" value="PROKAR_LIPOPROTEIN"/>
    <property type="match status" value="1"/>
</dbReference>
<dbReference type="Pfam" id="PF25973">
    <property type="entry name" value="BSH_CzcB"/>
    <property type="match status" value="1"/>
</dbReference>
<dbReference type="EMBL" id="OX365700">
    <property type="protein sequence ID" value="CAI4029869.1"/>
    <property type="molecule type" value="Genomic_DNA"/>
</dbReference>
<comment type="similarity">
    <text evidence="1">Belongs to the membrane fusion protein (MFP) (TC 8.A.1) family.</text>
</comment>
<evidence type="ECO:0000259" key="5">
    <source>
        <dbReference type="Pfam" id="PF25975"/>
    </source>
</evidence>
<evidence type="ECO:0000259" key="4">
    <source>
        <dbReference type="Pfam" id="PF25973"/>
    </source>
</evidence>
<feature type="domain" description="CusB-like beta-barrel" evidence="3">
    <location>
        <begin position="239"/>
        <end position="312"/>
    </location>
</feature>
<dbReference type="Pfam" id="PF25954">
    <property type="entry name" value="Beta-barrel_RND_2"/>
    <property type="match status" value="1"/>
</dbReference>
<dbReference type="GO" id="GO:0060003">
    <property type="term" value="P:copper ion export"/>
    <property type="evidence" value="ECO:0007669"/>
    <property type="project" value="TreeGrafter"/>
</dbReference>
<dbReference type="Gene3D" id="2.40.50.100">
    <property type="match status" value="1"/>
</dbReference>
<dbReference type="SUPFAM" id="SSF111369">
    <property type="entry name" value="HlyD-like secretion proteins"/>
    <property type="match status" value="1"/>
</dbReference>
<dbReference type="InterPro" id="IPR058649">
    <property type="entry name" value="CzcB_C"/>
</dbReference>
<dbReference type="Pfam" id="PF25975">
    <property type="entry name" value="CzcB_C"/>
    <property type="match status" value="1"/>
</dbReference>
<organism evidence="6 7">
    <name type="scientific">Nitrospira tepida</name>
    <dbReference type="NCBI Taxonomy" id="2973512"/>
    <lineage>
        <taxon>Bacteria</taxon>
        <taxon>Pseudomonadati</taxon>
        <taxon>Nitrospirota</taxon>
        <taxon>Nitrospiria</taxon>
        <taxon>Nitrospirales</taxon>
        <taxon>Nitrospiraceae</taxon>
        <taxon>Nitrospira</taxon>
    </lineage>
</organism>
<gene>
    <name evidence="6" type="ORF">DNFV4_00288</name>
</gene>
<name>A0AA86T0V6_9BACT</name>
<evidence type="ECO:0000259" key="3">
    <source>
        <dbReference type="Pfam" id="PF25954"/>
    </source>
</evidence>
<dbReference type="PANTHER" id="PTHR30097">
    <property type="entry name" value="CATION EFFLUX SYSTEM PROTEIN CUSB"/>
    <property type="match status" value="1"/>
</dbReference>
<evidence type="ECO:0000313" key="7">
    <source>
        <dbReference type="Proteomes" id="UP001179121"/>
    </source>
</evidence>
<dbReference type="KEGG" id="nti:DNFV4_00288"/>
<accession>A0AA86T0V6</accession>
<keyword evidence="7" id="KW-1185">Reference proteome</keyword>
<dbReference type="GO" id="GO:0030288">
    <property type="term" value="C:outer membrane-bounded periplasmic space"/>
    <property type="evidence" value="ECO:0007669"/>
    <property type="project" value="TreeGrafter"/>
</dbReference>
<sequence length="393" mass="43332">MTHGMKRSRWPLVVALAALLVGCGDHESEKPSAPPEHITADTPLLRMIQPPAAMQGRIRTEPVAARRVPEIVTAPGEVSLDLKQVAKVTSKIEGQAVRVYAQLGDRVRAGQPLVAIGSLQLDQLVEEYLVAKAQADVAENSFRRSERLRADQIITERRFVEERGRHLETKARYQHIREKLMNMGLTERELTELEQGTHEQSHRYTLTAPIAGTVVAQNIVLGQGVAPGQELFEVVDPSRVWVFANLPIEQARRFKVGDQGTIVPKGAEPLAAPLTYLSPVADEKTRTIRIRFEVANREGRLKPHEYVDVRLSFGGLPTLAVPASVVTMVGNDRGVFVQREQGYAFAPVQTGREGDGWVEILHGVSEGDRVVSDGVFDLKNVLLREHIDSGGEG</sequence>
<keyword evidence="2" id="KW-0813">Transport</keyword>
<dbReference type="GO" id="GO:0046914">
    <property type="term" value="F:transition metal ion binding"/>
    <property type="evidence" value="ECO:0007669"/>
    <property type="project" value="TreeGrafter"/>
</dbReference>
<evidence type="ECO:0000256" key="1">
    <source>
        <dbReference type="ARBA" id="ARBA00009477"/>
    </source>
</evidence>
<dbReference type="GO" id="GO:0022857">
    <property type="term" value="F:transmembrane transporter activity"/>
    <property type="evidence" value="ECO:0007669"/>
    <property type="project" value="InterPro"/>
</dbReference>
<feature type="domain" description="CzcB-like C-terminal circularly permuted SH3-like" evidence="5">
    <location>
        <begin position="319"/>
        <end position="379"/>
    </location>
</feature>
<dbReference type="InterPro" id="IPR051909">
    <property type="entry name" value="MFP_Cation_Efflux"/>
</dbReference>
<dbReference type="InterPro" id="IPR058792">
    <property type="entry name" value="Beta-barrel_RND_2"/>
</dbReference>
<evidence type="ECO:0000256" key="2">
    <source>
        <dbReference type="ARBA" id="ARBA00022448"/>
    </source>
</evidence>
<dbReference type="InterPro" id="IPR058647">
    <property type="entry name" value="BSH_CzcB-like"/>
</dbReference>
<dbReference type="Proteomes" id="UP001179121">
    <property type="component" value="Chromosome"/>
</dbReference>
<dbReference type="GO" id="GO:0016020">
    <property type="term" value="C:membrane"/>
    <property type="evidence" value="ECO:0007669"/>
    <property type="project" value="InterPro"/>
</dbReference>
<dbReference type="PANTHER" id="PTHR30097:SF4">
    <property type="entry name" value="SLR6042 PROTEIN"/>
    <property type="match status" value="1"/>
</dbReference>
<evidence type="ECO:0000313" key="6">
    <source>
        <dbReference type="EMBL" id="CAI4029869.1"/>
    </source>
</evidence>
<dbReference type="Gene3D" id="2.40.420.20">
    <property type="match status" value="1"/>
</dbReference>
<reference evidence="6" key="1">
    <citation type="submission" date="2022-10" db="EMBL/GenBank/DDBJ databases">
        <authorList>
            <person name="Koch H."/>
        </authorList>
    </citation>
    <scope>NUCLEOTIDE SEQUENCE</scope>
    <source>
        <strain evidence="6">DNF</strain>
    </source>
</reference>
<dbReference type="NCBIfam" id="TIGR01730">
    <property type="entry name" value="RND_mfp"/>
    <property type="match status" value="1"/>
</dbReference>
<dbReference type="Gene3D" id="2.40.30.170">
    <property type="match status" value="1"/>
</dbReference>
<dbReference type="GO" id="GO:0015679">
    <property type="term" value="P:plasma membrane copper ion transport"/>
    <property type="evidence" value="ECO:0007669"/>
    <property type="project" value="TreeGrafter"/>
</dbReference>
<dbReference type="InterPro" id="IPR006143">
    <property type="entry name" value="RND_pump_MFP"/>
</dbReference>
<proteinExistence type="inferred from homology"/>
<feature type="domain" description="CzcB-like barrel-sandwich hybrid" evidence="4">
    <location>
        <begin position="85"/>
        <end position="236"/>
    </location>
</feature>